<evidence type="ECO:0000313" key="1">
    <source>
        <dbReference type="EMBL" id="SAL81980.1"/>
    </source>
</evidence>
<dbReference type="OrthoDB" id="9182833at2"/>
<dbReference type="Proteomes" id="UP000055019">
    <property type="component" value="Unassembled WGS sequence"/>
</dbReference>
<reference evidence="1" key="1">
    <citation type="submission" date="2016-01" db="EMBL/GenBank/DDBJ databases">
        <authorList>
            <person name="Peeters C."/>
        </authorList>
    </citation>
    <scope>NUCLEOTIDE SEQUENCE [LARGE SCALE GENOMIC DNA]</scope>
    <source>
        <strain evidence="1">LMG 29317</strain>
    </source>
</reference>
<proteinExistence type="predicted"/>
<keyword evidence="2" id="KW-1185">Reference proteome</keyword>
<evidence type="ECO:0000313" key="2">
    <source>
        <dbReference type="Proteomes" id="UP000055019"/>
    </source>
</evidence>
<dbReference type="AlphaFoldDB" id="A0A158KN37"/>
<comment type="caution">
    <text evidence="1">The sequence shown here is derived from an EMBL/GenBank/DDBJ whole genome shotgun (WGS) entry which is preliminary data.</text>
</comment>
<organism evidence="1 2">
    <name type="scientific">Caballeronia arvi</name>
    <dbReference type="NCBI Taxonomy" id="1777135"/>
    <lineage>
        <taxon>Bacteria</taxon>
        <taxon>Pseudomonadati</taxon>
        <taxon>Pseudomonadota</taxon>
        <taxon>Betaproteobacteria</taxon>
        <taxon>Burkholderiales</taxon>
        <taxon>Burkholderiaceae</taxon>
        <taxon>Caballeronia</taxon>
    </lineage>
</organism>
<dbReference type="RefSeq" id="WP_143749336.1">
    <property type="nucleotide sequence ID" value="NZ_FCOM02000039.1"/>
</dbReference>
<dbReference type="EMBL" id="FCOM02000039">
    <property type="protein sequence ID" value="SAL81980.1"/>
    <property type="molecule type" value="Genomic_DNA"/>
</dbReference>
<sequence length="90" mass="9887">MVMSTPVRRIHLSIDTLVLRGVRPEDRHALARGLSEELTRMLGQPGVATRLVRDGSPPMLRLPRLRFASAPAARTLGVQVGRAIGRGLKR</sequence>
<protein>
    <submittedName>
        <fullName evidence="1">Uncharacterized protein</fullName>
    </submittedName>
</protein>
<name>A0A158KN37_9BURK</name>
<accession>A0A158KN37</accession>
<gene>
    <name evidence="1" type="ORF">AWB74_06118</name>
</gene>